<proteinExistence type="predicted"/>
<feature type="compositionally biased region" description="Pro residues" evidence="1">
    <location>
        <begin position="417"/>
        <end position="428"/>
    </location>
</feature>
<feature type="transmembrane region" description="Helical" evidence="2">
    <location>
        <begin position="279"/>
        <end position="297"/>
    </location>
</feature>
<dbReference type="EMBL" id="FXAC01000035">
    <property type="protein sequence ID" value="SMF33725.1"/>
    <property type="molecule type" value="Genomic_DNA"/>
</dbReference>
<keyword evidence="4" id="KW-0645">Protease</keyword>
<feature type="transmembrane region" description="Helical" evidence="2">
    <location>
        <begin position="165"/>
        <end position="186"/>
    </location>
</feature>
<reference evidence="5" key="1">
    <citation type="submission" date="2017-04" db="EMBL/GenBank/DDBJ databases">
        <authorList>
            <person name="Varghese N."/>
            <person name="Submissions S."/>
        </authorList>
    </citation>
    <scope>NUCLEOTIDE SEQUENCE [LARGE SCALE GENOMIC DNA]</scope>
    <source>
        <strain evidence="5">NIO-1021</strain>
    </source>
</reference>
<feature type="region of interest" description="Disordered" evidence="1">
    <location>
        <begin position="379"/>
        <end position="444"/>
    </location>
</feature>
<feature type="transmembrane region" description="Helical" evidence="2">
    <location>
        <begin position="126"/>
        <end position="145"/>
    </location>
</feature>
<dbReference type="Proteomes" id="UP000192929">
    <property type="component" value="Unassembled WGS sequence"/>
</dbReference>
<feature type="transmembrane region" description="Helical" evidence="2">
    <location>
        <begin position="86"/>
        <end position="106"/>
    </location>
</feature>
<name>A0A1X7EGP9_9MICC</name>
<dbReference type="AlphaFoldDB" id="A0A1X7EGP9"/>
<evidence type="ECO:0000256" key="1">
    <source>
        <dbReference type="SAM" id="MobiDB-lite"/>
    </source>
</evidence>
<feature type="compositionally biased region" description="Polar residues" evidence="1">
    <location>
        <begin position="397"/>
        <end position="412"/>
    </location>
</feature>
<keyword evidence="2" id="KW-1133">Transmembrane helix</keyword>
<feature type="domain" description="CAAX prenyl protease 2/Lysostaphin resistance protein A-like" evidence="3">
    <location>
        <begin position="166"/>
        <end position="256"/>
    </location>
</feature>
<evidence type="ECO:0000259" key="3">
    <source>
        <dbReference type="Pfam" id="PF02517"/>
    </source>
</evidence>
<feature type="compositionally biased region" description="Basic and acidic residues" evidence="1">
    <location>
        <begin position="430"/>
        <end position="444"/>
    </location>
</feature>
<accession>A0A1X7EGP9</accession>
<feature type="transmembrane region" description="Helical" evidence="2">
    <location>
        <begin position="198"/>
        <end position="215"/>
    </location>
</feature>
<evidence type="ECO:0000256" key="2">
    <source>
        <dbReference type="SAM" id="Phobius"/>
    </source>
</evidence>
<evidence type="ECO:0000313" key="4">
    <source>
        <dbReference type="EMBL" id="SMF33725.1"/>
    </source>
</evidence>
<dbReference type="GO" id="GO:0006508">
    <property type="term" value="P:proteolysis"/>
    <property type="evidence" value="ECO:0007669"/>
    <property type="project" value="UniProtKB-KW"/>
</dbReference>
<organism evidence="4 5">
    <name type="scientific">Kocuria marina subsp. indica</name>
    <dbReference type="NCBI Taxonomy" id="1049583"/>
    <lineage>
        <taxon>Bacteria</taxon>
        <taxon>Bacillati</taxon>
        <taxon>Actinomycetota</taxon>
        <taxon>Actinomycetes</taxon>
        <taxon>Micrococcales</taxon>
        <taxon>Micrococcaceae</taxon>
        <taxon>Kocuria</taxon>
    </lineage>
</organism>
<gene>
    <name evidence="4" type="ORF">SAMN06296028_1359</name>
</gene>
<dbReference type="Pfam" id="PF02517">
    <property type="entry name" value="Rce1-like"/>
    <property type="match status" value="1"/>
</dbReference>
<dbReference type="GO" id="GO:0004175">
    <property type="term" value="F:endopeptidase activity"/>
    <property type="evidence" value="ECO:0007669"/>
    <property type="project" value="UniProtKB-ARBA"/>
</dbReference>
<dbReference type="InterPro" id="IPR003675">
    <property type="entry name" value="Rce1/LyrA-like_dom"/>
</dbReference>
<dbReference type="GO" id="GO:0080120">
    <property type="term" value="P:CAAX-box protein maturation"/>
    <property type="evidence" value="ECO:0007669"/>
    <property type="project" value="UniProtKB-ARBA"/>
</dbReference>
<keyword evidence="2" id="KW-0472">Membrane</keyword>
<protein>
    <submittedName>
        <fullName evidence="4">Membrane protease YdiL, CAAX protease family</fullName>
    </submittedName>
</protein>
<feature type="transmembrane region" description="Helical" evidence="2">
    <location>
        <begin position="45"/>
        <end position="66"/>
    </location>
</feature>
<evidence type="ECO:0000313" key="5">
    <source>
        <dbReference type="Proteomes" id="UP000192929"/>
    </source>
</evidence>
<keyword evidence="5" id="KW-1185">Reference proteome</keyword>
<dbReference type="RefSeq" id="WP_085108796.1">
    <property type="nucleotide sequence ID" value="NZ_FXAC01000035.1"/>
</dbReference>
<keyword evidence="4" id="KW-0378">Hydrolase</keyword>
<sequence length="444" mass="47682">MSHASAPWSRPSPPVQEPPRTCTLFYHRLAHADPRHRWWMPLVEGLILLAVLLLLTIGFFLIMVFAAPGRIGGDILAMDQLDPVVFFILFGSVVLMLPSALLARLVLGPRPLGLIFSVTGRIRWKWLFTCFVAAVAIYALINAIAVGLELAAGGRPVSLQPAPGFWWLMASVIFVVPLQCAAEEVVFRGYLAQTIGRWLKHPAWAILLPVPLFVLGHAYDIWGQASVGIMAVAMGIITWRTGGLEAAIALHAVNNMTVSLMAMVGLTDMNDTSGAPTDLIAVTLINGGYVALVFWLVRRNRSVAVTRTIVLPPLPQPARLPELGHRPSRLAEDASGLAAYVLDPATQRYLVLPPQYGPYSVRDGQGRYVGLLDTRTAHGAHTGDDVAPAVPGEPWGDTSSESTSRPNGSDSHGTATPPSPGATPPPATPGERDVAPTYTGRHDG</sequence>
<keyword evidence="2" id="KW-0812">Transmembrane</keyword>